<evidence type="ECO:0000256" key="2">
    <source>
        <dbReference type="ARBA" id="ARBA00022438"/>
    </source>
</evidence>
<dbReference type="CDD" id="cd00433">
    <property type="entry name" value="Peptidase_M17"/>
    <property type="match status" value="1"/>
</dbReference>
<reference evidence="7 8" key="1">
    <citation type="submission" date="2017-07" db="EMBL/GenBank/DDBJ databases">
        <title>Annotated genome sequence of Bacterioplanes sanyensis isolated from Red Sea.</title>
        <authorList>
            <person name="Rehman Z.U."/>
        </authorList>
    </citation>
    <scope>NUCLEOTIDE SEQUENCE [LARGE SCALE GENOMIC DNA]</scope>
    <source>
        <strain evidence="7 8">NV9</strain>
    </source>
</reference>
<evidence type="ECO:0000259" key="6">
    <source>
        <dbReference type="PROSITE" id="PS00631"/>
    </source>
</evidence>
<protein>
    <submittedName>
        <fullName evidence="7">Leucyl aminopeptidase</fullName>
    </submittedName>
</protein>
<keyword evidence="8" id="KW-1185">Reference proteome</keyword>
<evidence type="ECO:0000313" key="7">
    <source>
        <dbReference type="EMBL" id="ASP38398.1"/>
    </source>
</evidence>
<evidence type="ECO:0000256" key="4">
    <source>
        <dbReference type="ARBA" id="ARBA00022801"/>
    </source>
</evidence>
<dbReference type="AlphaFoldDB" id="A0A222FHD5"/>
<sequence>MSCAIAHQSGGTPLNIFEPQQYDHWLSEQPDTTRQWLQASGFEGKGVALVPGNNGELGHAIAVVSDLTDMFACGDLAQQLPVGEYHIDNIRDPDRLVAIAFGWGCGAYRYERYRKSDSKFAQLNLDDADVVREANDLIDAVGLTRDLINTPASDMMPEDLATVTQHLAERYNAVFRQWTGEDLKQDNFPMIHAVGRASDHDPRLLQLTWGNPEHPKVTLVGKGVCFDSGGLNLKPGNAMRLMKKDMGGAAQVLGLAQLIMARHLPVRLRVLIPAVENAVSGNAFRPGDVINTRQGLTVEIDNTDAEGRLVLCDALTEAAAETPDLIIDFATLTGACRVALGTELPGFFTNQLSLAGDLMQSGERVTDPVWSMPLHQPYKEFMKSDVADLVNCASTPFGGAITAALYLQHFVADVPWVHFDVMAWNNRKLPGRPVGGEAMGIRAVFEYLHNRFQD</sequence>
<dbReference type="GO" id="GO:0030145">
    <property type="term" value="F:manganese ion binding"/>
    <property type="evidence" value="ECO:0007669"/>
    <property type="project" value="InterPro"/>
</dbReference>
<organism evidence="7 8">
    <name type="scientific">Bacterioplanes sanyensis</name>
    <dbReference type="NCBI Taxonomy" id="1249553"/>
    <lineage>
        <taxon>Bacteria</taxon>
        <taxon>Pseudomonadati</taxon>
        <taxon>Pseudomonadota</taxon>
        <taxon>Gammaproteobacteria</taxon>
        <taxon>Oceanospirillales</taxon>
        <taxon>Oceanospirillaceae</taxon>
        <taxon>Bacterioplanes</taxon>
    </lineage>
</organism>
<name>A0A222FHD5_9GAMM</name>
<dbReference type="EMBL" id="CP022530">
    <property type="protein sequence ID" value="ASP38398.1"/>
    <property type="molecule type" value="Genomic_DNA"/>
</dbReference>
<dbReference type="InterPro" id="IPR043472">
    <property type="entry name" value="Macro_dom-like"/>
</dbReference>
<gene>
    <name evidence="7" type="ORF">CHH28_06770</name>
</gene>
<dbReference type="InterPro" id="IPR048816">
    <property type="entry name" value="Peptidase_M17_N_1"/>
</dbReference>
<keyword evidence="2 7" id="KW-0031">Aminopeptidase</keyword>
<dbReference type="Pfam" id="PF21337">
    <property type="entry name" value="Peptidase_M17_N_1"/>
    <property type="match status" value="1"/>
</dbReference>
<dbReference type="Gene3D" id="3.40.630.10">
    <property type="entry name" value="Zn peptidases"/>
    <property type="match status" value="1"/>
</dbReference>
<dbReference type="PANTHER" id="PTHR11963">
    <property type="entry name" value="LEUCINE AMINOPEPTIDASE-RELATED"/>
    <property type="match status" value="1"/>
</dbReference>
<dbReference type="Pfam" id="PF00883">
    <property type="entry name" value="Peptidase_M17"/>
    <property type="match status" value="1"/>
</dbReference>
<dbReference type="InterPro" id="IPR011356">
    <property type="entry name" value="Leucine_aapep/pepB"/>
</dbReference>
<accession>A0A222FHD5</accession>
<keyword evidence="5" id="KW-0464">Manganese</keyword>
<keyword evidence="3" id="KW-0645">Protease</keyword>
<dbReference type="Gene3D" id="3.40.220.10">
    <property type="entry name" value="Leucine Aminopeptidase, subunit E, domain 1"/>
    <property type="match status" value="1"/>
</dbReference>
<comment type="similarity">
    <text evidence="1">Belongs to the peptidase M17 family.</text>
</comment>
<dbReference type="Proteomes" id="UP000202440">
    <property type="component" value="Chromosome"/>
</dbReference>
<dbReference type="GO" id="GO:0005737">
    <property type="term" value="C:cytoplasm"/>
    <property type="evidence" value="ECO:0007669"/>
    <property type="project" value="InterPro"/>
</dbReference>
<evidence type="ECO:0000256" key="5">
    <source>
        <dbReference type="ARBA" id="ARBA00023211"/>
    </source>
</evidence>
<dbReference type="PANTHER" id="PTHR11963:SF20">
    <property type="entry name" value="PEPTIDASE B"/>
    <property type="match status" value="1"/>
</dbReference>
<feature type="domain" description="Cytosol aminopeptidase" evidence="6">
    <location>
        <begin position="302"/>
        <end position="309"/>
    </location>
</feature>
<dbReference type="PROSITE" id="PS00631">
    <property type="entry name" value="CYTOSOL_AP"/>
    <property type="match status" value="1"/>
</dbReference>
<evidence type="ECO:0000256" key="3">
    <source>
        <dbReference type="ARBA" id="ARBA00022670"/>
    </source>
</evidence>
<dbReference type="KEGG" id="bsan:CHH28_06770"/>
<evidence type="ECO:0000313" key="8">
    <source>
        <dbReference type="Proteomes" id="UP000202440"/>
    </source>
</evidence>
<dbReference type="GO" id="GO:0070006">
    <property type="term" value="F:metalloaminopeptidase activity"/>
    <property type="evidence" value="ECO:0007669"/>
    <property type="project" value="InterPro"/>
</dbReference>
<dbReference type="GO" id="GO:0006508">
    <property type="term" value="P:proteolysis"/>
    <property type="evidence" value="ECO:0007669"/>
    <property type="project" value="UniProtKB-KW"/>
</dbReference>
<dbReference type="OrthoDB" id="9809354at2"/>
<keyword evidence="4" id="KW-0378">Hydrolase</keyword>
<dbReference type="InterPro" id="IPR000819">
    <property type="entry name" value="Peptidase_M17_C"/>
</dbReference>
<dbReference type="SUPFAM" id="SSF53187">
    <property type="entry name" value="Zn-dependent exopeptidases"/>
    <property type="match status" value="1"/>
</dbReference>
<dbReference type="PRINTS" id="PR00481">
    <property type="entry name" value="LAMNOPPTDASE"/>
</dbReference>
<proteinExistence type="inferred from homology"/>
<evidence type="ECO:0000256" key="1">
    <source>
        <dbReference type="ARBA" id="ARBA00009528"/>
    </source>
</evidence>